<dbReference type="NCBIfam" id="TIGR00312">
    <property type="entry name" value="cbiD"/>
    <property type="match status" value="1"/>
</dbReference>
<dbReference type="Gene3D" id="3.30.2110.10">
    <property type="entry name" value="CbiD-like"/>
    <property type="match status" value="1"/>
</dbReference>
<gene>
    <name evidence="5 6" type="primary">cbiD</name>
    <name evidence="6" type="ORF">SJAV_02240</name>
</gene>
<evidence type="ECO:0000256" key="1">
    <source>
        <dbReference type="ARBA" id="ARBA00022573"/>
    </source>
</evidence>
<name>A0AAT9GNA8_9CREN</name>
<dbReference type="PANTHER" id="PTHR35863">
    <property type="entry name" value="COBALT-PRECORRIN-5B C(1)-METHYLTRANSFERASE"/>
    <property type="match status" value="1"/>
</dbReference>
<keyword evidence="2 5" id="KW-0489">Methyltransferase</keyword>
<keyword evidence="3 5" id="KW-0808">Transferase</keyword>
<sequence length="353" mass="38196">MIMSMLLTLKRFGITTGSTAAAAAKASVIYLIKKQKPQSVTIPTPIGLRLEIFVDKYFEKDNEYCATVSKFSGDNPDVLDGIKISACSSKLDNGIVLEGGKGIGIVTKPGLKVEIGSKAISPIAREMILSAIKEVIEDGVKVRVEVPDGEKVSELTMNKDVGIINGISILGTTGIEYPVSDEDYLDHIKTEMCVIKTLGNSKLVLAPGNTSFEYAKKMYGDFVVKIGDRVGDSLKLAVEQGFTHIILVSLPGKITKVASGLLNTHSKYGDARIETLTHASVLAKLPIDKIEKIANSLTISEALTYLSEEEKRKVFEVIAKRVLERLRKISKNAKLGVIILSDEGKVLAKEGET</sequence>
<dbReference type="InterPro" id="IPR002748">
    <property type="entry name" value="CbiD"/>
</dbReference>
<dbReference type="HAMAP" id="MF_00787">
    <property type="entry name" value="CbiD"/>
    <property type="match status" value="1"/>
</dbReference>
<evidence type="ECO:0000313" key="6">
    <source>
        <dbReference type="EMBL" id="BFH72280.1"/>
    </source>
</evidence>
<dbReference type="InterPro" id="IPR036074">
    <property type="entry name" value="CbiD_sf"/>
</dbReference>
<evidence type="ECO:0000256" key="5">
    <source>
        <dbReference type="HAMAP-Rule" id="MF_00787"/>
    </source>
</evidence>
<protein>
    <recommendedName>
        <fullName evidence="5">Cobalt-precorrin-5B C(1)-methyltransferase</fullName>
        <ecNumber evidence="5">2.1.1.195</ecNumber>
    </recommendedName>
    <alternativeName>
        <fullName evidence="5">Cobalt-precorrin-6A synthase</fullName>
    </alternativeName>
</protein>
<evidence type="ECO:0000256" key="4">
    <source>
        <dbReference type="ARBA" id="ARBA00022691"/>
    </source>
</evidence>
<dbReference type="EMBL" id="AP031322">
    <property type="protein sequence ID" value="BFH72280.1"/>
    <property type="molecule type" value="Genomic_DNA"/>
</dbReference>
<dbReference type="SUPFAM" id="SSF111342">
    <property type="entry name" value="CbiD-like"/>
    <property type="match status" value="1"/>
</dbReference>
<evidence type="ECO:0000256" key="2">
    <source>
        <dbReference type="ARBA" id="ARBA00022603"/>
    </source>
</evidence>
<keyword evidence="4 5" id="KW-0949">S-adenosyl-L-methionine</keyword>
<dbReference type="AlphaFoldDB" id="A0AAT9GNA8"/>
<comment type="similarity">
    <text evidence="5">Belongs to the CbiD family.</text>
</comment>
<dbReference type="PIRSF" id="PIRSF026782">
    <property type="entry name" value="CbiD"/>
    <property type="match status" value="1"/>
</dbReference>
<comment type="catalytic activity">
    <reaction evidence="5">
        <text>Co-precorrin-5B + S-adenosyl-L-methionine = Co-precorrin-6A + S-adenosyl-L-homocysteine</text>
        <dbReference type="Rhea" id="RHEA:26285"/>
        <dbReference type="ChEBI" id="CHEBI:57856"/>
        <dbReference type="ChEBI" id="CHEBI:59789"/>
        <dbReference type="ChEBI" id="CHEBI:60063"/>
        <dbReference type="ChEBI" id="CHEBI:60064"/>
        <dbReference type="EC" id="2.1.1.195"/>
    </reaction>
</comment>
<organism evidence="6">
    <name type="scientific">Sulfurisphaera javensis</name>
    <dbReference type="NCBI Taxonomy" id="2049879"/>
    <lineage>
        <taxon>Archaea</taxon>
        <taxon>Thermoproteota</taxon>
        <taxon>Thermoprotei</taxon>
        <taxon>Sulfolobales</taxon>
        <taxon>Sulfolobaceae</taxon>
        <taxon>Sulfurisphaera</taxon>
    </lineage>
</organism>
<dbReference type="GO" id="GO:0019251">
    <property type="term" value="P:anaerobic cobalamin biosynthetic process"/>
    <property type="evidence" value="ECO:0007669"/>
    <property type="project" value="UniProtKB-UniRule"/>
</dbReference>
<dbReference type="PANTHER" id="PTHR35863:SF1">
    <property type="entry name" value="COBALT-PRECORRIN-5B C(1)-METHYLTRANSFERASE"/>
    <property type="match status" value="1"/>
</dbReference>
<accession>A0AAT9GNA8</accession>
<comment type="function">
    <text evidence="5">Catalyzes the methylation of C-1 in cobalt-precorrin-5B to form cobalt-precorrin-6A.</text>
</comment>
<dbReference type="KEGG" id="sjv:SJAV_02240"/>
<proteinExistence type="inferred from homology"/>
<dbReference type="EC" id="2.1.1.195" evidence="5"/>
<dbReference type="Pfam" id="PF01888">
    <property type="entry name" value="CbiD"/>
    <property type="match status" value="1"/>
</dbReference>
<keyword evidence="1 5" id="KW-0169">Cobalamin biosynthesis</keyword>
<dbReference type="GO" id="GO:0008168">
    <property type="term" value="F:methyltransferase activity"/>
    <property type="evidence" value="ECO:0007669"/>
    <property type="project" value="UniProtKB-UniRule"/>
</dbReference>
<dbReference type="GO" id="GO:0032259">
    <property type="term" value="P:methylation"/>
    <property type="evidence" value="ECO:0007669"/>
    <property type="project" value="UniProtKB-KW"/>
</dbReference>
<reference evidence="6" key="1">
    <citation type="submission" date="2024-03" db="EMBL/GenBank/DDBJ databases">
        <title>Complete genome sequence of Sulfurisphaera javensis strain KD-1.</title>
        <authorList>
            <person name="Sakai H."/>
            <person name="Nur N."/>
            <person name="Suwanto A."/>
            <person name="Kurosawa N."/>
        </authorList>
    </citation>
    <scope>NUCLEOTIDE SEQUENCE</scope>
    <source>
        <strain evidence="6">KD-1</strain>
    </source>
</reference>
<comment type="pathway">
    <text evidence="5">Cofactor biosynthesis; adenosylcobalamin biosynthesis; cob(II)yrinate a,c-diamide from sirohydrochlorin (anaerobic route): step 6/10.</text>
</comment>
<evidence type="ECO:0000256" key="3">
    <source>
        <dbReference type="ARBA" id="ARBA00022679"/>
    </source>
</evidence>